<evidence type="ECO:0000313" key="1">
    <source>
        <dbReference type="EMBL" id="KAK8768524.1"/>
    </source>
</evidence>
<dbReference type="Proteomes" id="UP001321473">
    <property type="component" value="Unassembled WGS sequence"/>
</dbReference>
<accession>A0AAQ4E1D4</accession>
<evidence type="ECO:0000313" key="2">
    <source>
        <dbReference type="Proteomes" id="UP001321473"/>
    </source>
</evidence>
<dbReference type="EMBL" id="JARKHS020023790">
    <property type="protein sequence ID" value="KAK8768524.1"/>
    <property type="molecule type" value="Genomic_DNA"/>
</dbReference>
<keyword evidence="2" id="KW-1185">Reference proteome</keyword>
<gene>
    <name evidence="1" type="ORF">V5799_015010</name>
</gene>
<protein>
    <submittedName>
        <fullName evidence="1">Uncharacterized protein</fullName>
    </submittedName>
</protein>
<comment type="caution">
    <text evidence="1">The sequence shown here is derived from an EMBL/GenBank/DDBJ whole genome shotgun (WGS) entry which is preliminary data.</text>
</comment>
<name>A0AAQ4E1D4_AMBAM</name>
<reference evidence="1 2" key="1">
    <citation type="journal article" date="2023" name="Arcadia Sci">
        <title>De novo assembly of a long-read Amblyomma americanum tick genome.</title>
        <authorList>
            <person name="Chou S."/>
            <person name="Poskanzer K.E."/>
            <person name="Rollins M."/>
            <person name="Thuy-Boun P.S."/>
        </authorList>
    </citation>
    <scope>NUCLEOTIDE SEQUENCE [LARGE SCALE GENOMIC DNA]</scope>
    <source>
        <strain evidence="1">F_SG_1</strain>
        <tissue evidence="1">Salivary glands</tissue>
    </source>
</reference>
<organism evidence="1 2">
    <name type="scientific">Amblyomma americanum</name>
    <name type="common">Lone star tick</name>
    <dbReference type="NCBI Taxonomy" id="6943"/>
    <lineage>
        <taxon>Eukaryota</taxon>
        <taxon>Metazoa</taxon>
        <taxon>Ecdysozoa</taxon>
        <taxon>Arthropoda</taxon>
        <taxon>Chelicerata</taxon>
        <taxon>Arachnida</taxon>
        <taxon>Acari</taxon>
        <taxon>Parasitiformes</taxon>
        <taxon>Ixodida</taxon>
        <taxon>Ixodoidea</taxon>
        <taxon>Ixodidae</taxon>
        <taxon>Amblyomminae</taxon>
        <taxon>Amblyomma</taxon>
    </lineage>
</organism>
<sequence>MIELAESIARAAGIEPKDAEDDIFSANVKQQSILIATTSEERGRRYSILRTVLYDNENIEVTAYPTMPEDCGKGVVHDVPLHYSNEELLERIRRRKENPTVLGVRRLGAASKSILILFEDQKVPRWLSGAPTCPDSKYARVWPKRGKRRERLTAASHRPRSGGVVPAAPLHPQMFCLCCEGS</sequence>
<dbReference type="AlphaFoldDB" id="A0AAQ4E1D4"/>
<proteinExistence type="predicted"/>